<feature type="transmembrane region" description="Helical" evidence="1">
    <location>
        <begin position="147"/>
        <end position="164"/>
    </location>
</feature>
<evidence type="ECO:0008006" key="4">
    <source>
        <dbReference type="Google" id="ProtNLM"/>
    </source>
</evidence>
<comment type="caution">
    <text evidence="2">The sequence shown here is derived from an EMBL/GenBank/DDBJ whole genome shotgun (WGS) entry which is preliminary data.</text>
</comment>
<keyword evidence="3" id="KW-1185">Reference proteome</keyword>
<keyword evidence="1" id="KW-0472">Membrane</keyword>
<dbReference type="RefSeq" id="WP_341697023.1">
    <property type="nucleotide sequence ID" value="NZ_JBBYHR010000005.1"/>
</dbReference>
<evidence type="ECO:0000256" key="1">
    <source>
        <dbReference type="SAM" id="Phobius"/>
    </source>
</evidence>
<proteinExistence type="predicted"/>
<name>A0ABU9HXP0_9FLAO</name>
<evidence type="ECO:0000313" key="3">
    <source>
        <dbReference type="Proteomes" id="UP001464555"/>
    </source>
</evidence>
<accession>A0ABU9HXP0</accession>
<dbReference type="EMBL" id="JBBYHR010000005">
    <property type="protein sequence ID" value="MEL1244707.1"/>
    <property type="molecule type" value="Genomic_DNA"/>
</dbReference>
<gene>
    <name evidence="2" type="ORF">AAEO56_10580</name>
</gene>
<organism evidence="2 3">
    <name type="scientific">Flavobacterium arundinis</name>
    <dbReference type="NCBI Taxonomy" id="3139143"/>
    <lineage>
        <taxon>Bacteria</taxon>
        <taxon>Pseudomonadati</taxon>
        <taxon>Bacteroidota</taxon>
        <taxon>Flavobacteriia</taxon>
        <taxon>Flavobacteriales</taxon>
        <taxon>Flavobacteriaceae</taxon>
        <taxon>Flavobacterium</taxon>
    </lineage>
</organism>
<feature type="transmembrane region" description="Helical" evidence="1">
    <location>
        <begin position="64"/>
        <end position="84"/>
    </location>
</feature>
<feature type="transmembrane region" description="Helical" evidence="1">
    <location>
        <begin position="7"/>
        <end position="35"/>
    </location>
</feature>
<dbReference type="Proteomes" id="UP001464555">
    <property type="component" value="Unassembled WGS sequence"/>
</dbReference>
<evidence type="ECO:0000313" key="2">
    <source>
        <dbReference type="EMBL" id="MEL1244707.1"/>
    </source>
</evidence>
<keyword evidence="1" id="KW-0812">Transmembrane</keyword>
<sequence>MRHHINIIALAVRAAIVIASCMAFFHLAMAILFHFEDGHLLVKEFFSDYFTPLAKATPYRNNEWYGSAFCIVYAALLIYCVTGLQRFHKSLKRIKQGGMFEAGQDEAFRKAAATVIIFAKSKYLLFCTMGSLLYFDLTIFFREIPSFLAIYLIGKFIYLVSGMAERGAFIQEENELTI</sequence>
<feature type="transmembrane region" description="Helical" evidence="1">
    <location>
        <begin position="123"/>
        <end position="141"/>
    </location>
</feature>
<reference evidence="2 3" key="1">
    <citation type="submission" date="2024-04" db="EMBL/GenBank/DDBJ databases">
        <title>Flavobacterium sp. DGU11 16S ribosomal RNA gene Genome sequencing and assembly.</title>
        <authorList>
            <person name="Park S."/>
        </authorList>
    </citation>
    <scope>NUCLEOTIDE SEQUENCE [LARGE SCALE GENOMIC DNA]</scope>
    <source>
        <strain evidence="2 3">DGU11</strain>
    </source>
</reference>
<protein>
    <recommendedName>
        <fullName evidence="4">DUF2975 domain-containing protein</fullName>
    </recommendedName>
</protein>
<keyword evidence="1" id="KW-1133">Transmembrane helix</keyword>